<organism evidence="2 3">
    <name type="scientific">Pseudomonas kitaguniensis</name>
    <dbReference type="NCBI Taxonomy" id="2607908"/>
    <lineage>
        <taxon>Bacteria</taxon>
        <taxon>Pseudomonadati</taxon>
        <taxon>Pseudomonadota</taxon>
        <taxon>Gammaproteobacteria</taxon>
        <taxon>Pseudomonadales</taxon>
        <taxon>Pseudomonadaceae</taxon>
        <taxon>Pseudomonas</taxon>
    </lineage>
</organism>
<name>A0A5N7JU48_9PSED</name>
<dbReference type="Proteomes" id="UP000325438">
    <property type="component" value="Unassembled WGS sequence"/>
</dbReference>
<keyword evidence="1" id="KW-1133">Transmembrane helix</keyword>
<comment type="caution">
    <text evidence="2">The sequence shown here is derived from an EMBL/GenBank/DDBJ whole genome shotgun (WGS) entry which is preliminary data.</text>
</comment>
<feature type="transmembrane region" description="Helical" evidence="1">
    <location>
        <begin position="78"/>
        <end position="98"/>
    </location>
</feature>
<dbReference type="EMBL" id="VUBA01000074">
    <property type="protein sequence ID" value="MPQ84914.1"/>
    <property type="molecule type" value="Genomic_DNA"/>
</dbReference>
<reference evidence="2 3" key="1">
    <citation type="submission" date="2019-09" db="EMBL/GenBank/DDBJ databases">
        <title>The draft genomes of Allium pathogen Pseudomonas sp.</title>
        <authorList>
            <person name="Fujikawa T."/>
            <person name="Sawada H."/>
        </authorList>
    </citation>
    <scope>NUCLEOTIDE SEQUENCE [LARGE SCALE GENOMIC DNA]</scope>
    <source>
        <strain evidence="2 3">MAFF 730085</strain>
    </source>
</reference>
<evidence type="ECO:0000313" key="2">
    <source>
        <dbReference type="EMBL" id="MPQ84914.1"/>
    </source>
</evidence>
<evidence type="ECO:0000256" key="1">
    <source>
        <dbReference type="SAM" id="Phobius"/>
    </source>
</evidence>
<feature type="transmembrane region" description="Helical" evidence="1">
    <location>
        <begin position="52"/>
        <end position="71"/>
    </location>
</feature>
<protein>
    <submittedName>
        <fullName evidence="2">Uncharacterized protein</fullName>
    </submittedName>
</protein>
<gene>
    <name evidence="2" type="ORF">F0170_13540</name>
</gene>
<dbReference type="RefSeq" id="WP_152749631.1">
    <property type="nucleotide sequence ID" value="NZ_VUBA01000074.1"/>
</dbReference>
<proteinExistence type="predicted"/>
<keyword evidence="1" id="KW-0812">Transmembrane</keyword>
<keyword evidence="1" id="KW-0472">Membrane</keyword>
<feature type="transmembrane region" description="Helical" evidence="1">
    <location>
        <begin position="12"/>
        <end position="37"/>
    </location>
</feature>
<feature type="transmembrane region" description="Helical" evidence="1">
    <location>
        <begin position="104"/>
        <end position="121"/>
    </location>
</feature>
<accession>A0A5N7JU48</accession>
<sequence>MNELPGIRSFLSMYFPVFIGAILSSVFTLATALPLFFDSYFQHLPLADSAKYSFFGGLALTLVVVQCNFMIARGYPNWVRPLVALLLLCVLGVVPTVTQGASPLVYAVTLLFPLLALLLLNSKRHREMRRKLLEVRHLRQAIIAAHKAG</sequence>
<dbReference type="AlphaFoldDB" id="A0A5N7JU48"/>
<evidence type="ECO:0000313" key="3">
    <source>
        <dbReference type="Proteomes" id="UP000325438"/>
    </source>
</evidence>